<sequence length="259" mass="30150">MPRYSQRDVFGDGQYVYDDRHDAGEFSTYSRSRGPSSGNTSYASSRSSRSSRHPTHDTSGYPFEGAYAGEQDLRRSMSRYELSELSAARPDLRARLGLDYQSPFEIARRARLSGQDGRVALRQAMHQFAEYEHRWEREREREIERERERERERRREAEDDVYLAYLEDVREQQQREQEQHRLTPAVTTIGTKRTLQERALQHHARQLESDAGKASSRRVASTSRDLLRHGPIRLFASSRDERGYPAALSQSVKLTYSAM</sequence>
<comment type="caution">
    <text evidence="1">The sequence shown here is derived from an EMBL/GenBank/DDBJ whole genome shotgun (WGS) entry which is preliminary data.</text>
</comment>
<protein>
    <submittedName>
        <fullName evidence="1">Uncharacterized protein</fullName>
    </submittedName>
</protein>
<proteinExistence type="predicted"/>
<name>A0ACC2IM84_9PLEO</name>
<reference evidence="1" key="1">
    <citation type="submission" date="2022-11" db="EMBL/GenBank/DDBJ databases">
        <title>Genome Sequence of Boeremia exigua.</title>
        <authorList>
            <person name="Buettner E."/>
        </authorList>
    </citation>
    <scope>NUCLEOTIDE SEQUENCE</scope>
    <source>
        <strain evidence="1">CU02</strain>
    </source>
</reference>
<organism evidence="1 2">
    <name type="scientific">Boeremia exigua</name>
    <dbReference type="NCBI Taxonomy" id="749465"/>
    <lineage>
        <taxon>Eukaryota</taxon>
        <taxon>Fungi</taxon>
        <taxon>Dikarya</taxon>
        <taxon>Ascomycota</taxon>
        <taxon>Pezizomycotina</taxon>
        <taxon>Dothideomycetes</taxon>
        <taxon>Pleosporomycetidae</taxon>
        <taxon>Pleosporales</taxon>
        <taxon>Pleosporineae</taxon>
        <taxon>Didymellaceae</taxon>
        <taxon>Boeremia</taxon>
    </lineage>
</organism>
<dbReference type="Proteomes" id="UP001153331">
    <property type="component" value="Unassembled WGS sequence"/>
</dbReference>
<accession>A0ACC2IM84</accession>
<evidence type="ECO:0000313" key="1">
    <source>
        <dbReference type="EMBL" id="KAJ8116217.1"/>
    </source>
</evidence>
<gene>
    <name evidence="1" type="ORF">OPT61_g2326</name>
</gene>
<keyword evidence="2" id="KW-1185">Reference proteome</keyword>
<dbReference type="EMBL" id="JAPHNI010000104">
    <property type="protein sequence ID" value="KAJ8116217.1"/>
    <property type="molecule type" value="Genomic_DNA"/>
</dbReference>
<evidence type="ECO:0000313" key="2">
    <source>
        <dbReference type="Proteomes" id="UP001153331"/>
    </source>
</evidence>